<name>U4LGV6_PYROM</name>
<dbReference type="InterPro" id="IPR036140">
    <property type="entry name" value="PFN_sf"/>
</dbReference>
<dbReference type="CDD" id="cd00148">
    <property type="entry name" value="PROF"/>
    <property type="match status" value="1"/>
</dbReference>
<dbReference type="eggNOG" id="KOG1755">
    <property type="taxonomic scope" value="Eukaryota"/>
</dbReference>
<reference evidence="7 8" key="1">
    <citation type="journal article" date="2013" name="PLoS Genet.">
        <title>The genome and development-dependent transcriptomes of Pyronema confluens: a window into fungal evolution.</title>
        <authorList>
            <person name="Traeger S."/>
            <person name="Altegoer F."/>
            <person name="Freitag M."/>
            <person name="Gabaldon T."/>
            <person name="Kempken F."/>
            <person name="Kumar A."/>
            <person name="Marcet-Houben M."/>
            <person name="Poggeler S."/>
            <person name="Stajich J.E."/>
            <person name="Nowrousian M."/>
        </authorList>
    </citation>
    <scope>NUCLEOTIDE SEQUENCE [LARGE SCALE GENOMIC DNA]</scope>
    <source>
        <strain evidence="8">CBS 100304</strain>
        <tissue evidence="7">Vegetative mycelium</tissue>
    </source>
</reference>
<evidence type="ECO:0000256" key="6">
    <source>
        <dbReference type="RuleBase" id="RU003909"/>
    </source>
</evidence>
<dbReference type="GO" id="GO:0003785">
    <property type="term" value="F:actin monomer binding"/>
    <property type="evidence" value="ECO:0007669"/>
    <property type="project" value="TreeGrafter"/>
</dbReference>
<evidence type="ECO:0000256" key="2">
    <source>
        <dbReference type="ARBA" id="ARBA00010058"/>
    </source>
</evidence>
<dbReference type="Proteomes" id="UP000018144">
    <property type="component" value="Unassembled WGS sequence"/>
</dbReference>
<dbReference type="Gene3D" id="3.30.450.30">
    <property type="entry name" value="Dynein light chain 2a, cytoplasmic"/>
    <property type="match status" value="1"/>
</dbReference>
<dbReference type="PANTHER" id="PTHR11604:SF0">
    <property type="entry name" value="PROFILIN"/>
    <property type="match status" value="1"/>
</dbReference>
<keyword evidence="3" id="KW-0963">Cytoplasm</keyword>
<evidence type="ECO:0000256" key="5">
    <source>
        <dbReference type="ARBA" id="ARBA00023212"/>
    </source>
</evidence>
<evidence type="ECO:0000313" key="7">
    <source>
        <dbReference type="EMBL" id="CCX31319.1"/>
    </source>
</evidence>
<keyword evidence="5" id="KW-0206">Cytoskeleton</keyword>
<evidence type="ECO:0000256" key="1">
    <source>
        <dbReference type="ARBA" id="ARBA00004245"/>
    </source>
</evidence>
<dbReference type="SUPFAM" id="SSF55770">
    <property type="entry name" value="Profilin (actin-binding protein)"/>
    <property type="match status" value="1"/>
</dbReference>
<keyword evidence="8" id="KW-1185">Reference proteome</keyword>
<proteinExistence type="inferred from homology"/>
<dbReference type="GO" id="GO:0005938">
    <property type="term" value="C:cell cortex"/>
    <property type="evidence" value="ECO:0007669"/>
    <property type="project" value="TreeGrafter"/>
</dbReference>
<dbReference type="GO" id="GO:0005856">
    <property type="term" value="C:cytoskeleton"/>
    <property type="evidence" value="ECO:0007669"/>
    <property type="project" value="UniProtKB-SubCell"/>
</dbReference>
<dbReference type="InterPro" id="IPR005455">
    <property type="entry name" value="PFN_euk"/>
</dbReference>
<dbReference type="AlphaFoldDB" id="U4LGV6"/>
<dbReference type="EMBL" id="HF935585">
    <property type="protein sequence ID" value="CCX31319.1"/>
    <property type="molecule type" value="Genomic_DNA"/>
</dbReference>
<comment type="subcellular location">
    <subcellularLocation>
        <location evidence="1">Cytoplasm</location>
        <location evidence="1">Cytoskeleton</location>
    </subcellularLocation>
</comment>
<dbReference type="STRING" id="1076935.U4LGV6"/>
<comment type="similarity">
    <text evidence="2 6">Belongs to the profilin family.</text>
</comment>
<keyword evidence="4 6" id="KW-0009">Actin-binding</keyword>
<dbReference type="OrthoDB" id="421374at2759"/>
<dbReference type="Pfam" id="PF00235">
    <property type="entry name" value="Profilin"/>
    <property type="match status" value="1"/>
</dbReference>
<dbReference type="PRINTS" id="PR00392">
    <property type="entry name" value="PROFILIN"/>
</dbReference>
<dbReference type="OMA" id="QGQKFML"/>
<evidence type="ECO:0000256" key="4">
    <source>
        <dbReference type="ARBA" id="ARBA00023203"/>
    </source>
</evidence>
<dbReference type="PANTHER" id="PTHR11604">
    <property type="entry name" value="PROFILIN"/>
    <property type="match status" value="1"/>
</dbReference>
<protein>
    <recommendedName>
        <fullName evidence="6">Profilin</fullName>
    </recommendedName>
</protein>
<dbReference type="SMART" id="SM00392">
    <property type="entry name" value="PROF"/>
    <property type="match status" value="1"/>
</dbReference>
<evidence type="ECO:0000256" key="3">
    <source>
        <dbReference type="ARBA" id="ARBA00022490"/>
    </source>
</evidence>
<sequence>MSWNDWLNPIFASDKIDKAALFSSAGDSLWANGEGAHALSFEADQIKAIAGGFADATPLQANGIFLGTGADKDKYFTLRCDDRSIYAKKGKTGIVCVKTKRALIVAHYGETVQPGEAAKVAETIADKLIAATY</sequence>
<gene>
    <name evidence="7" type="ORF">PCON_10602</name>
</gene>
<organism evidence="7 8">
    <name type="scientific">Pyronema omphalodes (strain CBS 100304)</name>
    <name type="common">Pyronema confluens</name>
    <dbReference type="NCBI Taxonomy" id="1076935"/>
    <lineage>
        <taxon>Eukaryota</taxon>
        <taxon>Fungi</taxon>
        <taxon>Dikarya</taxon>
        <taxon>Ascomycota</taxon>
        <taxon>Pezizomycotina</taxon>
        <taxon>Pezizomycetes</taxon>
        <taxon>Pezizales</taxon>
        <taxon>Pyronemataceae</taxon>
        <taxon>Pyronema</taxon>
    </lineage>
</organism>
<dbReference type="InterPro" id="IPR048278">
    <property type="entry name" value="PFN"/>
</dbReference>
<evidence type="ECO:0000313" key="8">
    <source>
        <dbReference type="Proteomes" id="UP000018144"/>
    </source>
</evidence>
<accession>U4LGV6</accession>